<reference evidence="2" key="1">
    <citation type="submission" date="2021-01" db="EMBL/GenBank/DDBJ databases">
        <authorList>
            <person name="Corre E."/>
            <person name="Pelletier E."/>
            <person name="Niang G."/>
            <person name="Scheremetjew M."/>
            <person name="Finn R."/>
            <person name="Kale V."/>
            <person name="Holt S."/>
            <person name="Cochrane G."/>
            <person name="Meng A."/>
            <person name="Brown T."/>
            <person name="Cohen L."/>
        </authorList>
    </citation>
    <scope>NUCLEOTIDE SEQUENCE</scope>
    <source>
        <strain evidence="2">DIVA3 518/3/11/1/6</strain>
    </source>
</reference>
<protein>
    <submittedName>
        <fullName evidence="2">Uncharacterized protein</fullName>
    </submittedName>
</protein>
<dbReference type="SUPFAM" id="SSF50985">
    <property type="entry name" value="RCC1/BLIP-II"/>
    <property type="match status" value="1"/>
</dbReference>
<dbReference type="PANTHER" id="PTHR45982:SF1">
    <property type="entry name" value="REGULATOR OF CHROMOSOME CONDENSATION"/>
    <property type="match status" value="1"/>
</dbReference>
<dbReference type="InterPro" id="IPR009091">
    <property type="entry name" value="RCC1/BLIP-II"/>
</dbReference>
<dbReference type="Gene3D" id="2.130.10.30">
    <property type="entry name" value="Regulator of chromosome condensation 1/beta-lactamase-inhibitor protein II"/>
    <property type="match status" value="1"/>
</dbReference>
<gene>
    <name evidence="1" type="ORF">VSP0166_LOCUS12867</name>
    <name evidence="2" type="ORF">VSP0166_LOCUS12868</name>
</gene>
<proteinExistence type="predicted"/>
<dbReference type="InterPro" id="IPR051553">
    <property type="entry name" value="Ran_GTPase-activating"/>
</dbReference>
<accession>A0A6U1WAJ2</accession>
<organism evidence="2">
    <name type="scientific">Vannella robusta</name>
    <dbReference type="NCBI Taxonomy" id="1487602"/>
    <lineage>
        <taxon>Eukaryota</taxon>
        <taxon>Amoebozoa</taxon>
        <taxon>Discosea</taxon>
        <taxon>Flabellinia</taxon>
        <taxon>Vannellidae</taxon>
        <taxon>Vannella</taxon>
    </lineage>
</organism>
<sequence>MIARSDIPHFLMRSKVKGCACSYDYRFVLDCEGVLWYGDRRSDELKLHNQELPQCTSVIANRLMVALLDVSGHVWIADYHRSRKSTLLFHYFPGLEEIVSVALYDSYQPEVVRTDSGESRSVHLDMLALSSSGITYRASTKMNVIVEMEGPIFEYIDADEICAGLDSAGDLYTWGGGKTLEKIDVSDVAVMDFIVEGKCIKYLDLEGKLWKYPLSEDNRITFQLFKDVPPFQLLYGSGKHGFALSNAGELWGWGQNNQKQLGIEFNPFVPVPRKIECEQLWKFICCKDDVSLLISQEGDVYQWGRCTRSGKGAMFKIENIKQAYVDKVYSKSARK</sequence>
<dbReference type="PANTHER" id="PTHR45982">
    <property type="entry name" value="REGULATOR OF CHROMOSOME CONDENSATION"/>
    <property type="match status" value="1"/>
</dbReference>
<dbReference type="EMBL" id="HBKP01018136">
    <property type="protein sequence ID" value="CAE2230298.1"/>
    <property type="molecule type" value="Transcribed_RNA"/>
</dbReference>
<dbReference type="AlphaFoldDB" id="A0A6U1WAJ2"/>
<name>A0A6U1WAJ2_9EUKA</name>
<evidence type="ECO:0000313" key="1">
    <source>
        <dbReference type="EMBL" id="CAE2230298.1"/>
    </source>
</evidence>
<evidence type="ECO:0000313" key="2">
    <source>
        <dbReference type="EMBL" id="CAE2230301.1"/>
    </source>
</evidence>
<dbReference type="EMBL" id="HBKP01018137">
    <property type="protein sequence ID" value="CAE2230301.1"/>
    <property type="molecule type" value="Transcribed_RNA"/>
</dbReference>